<organism evidence="2 3">
    <name type="scientific">Microbacterium deminutum</name>
    <dbReference type="NCBI Taxonomy" id="344164"/>
    <lineage>
        <taxon>Bacteria</taxon>
        <taxon>Bacillati</taxon>
        <taxon>Actinomycetota</taxon>
        <taxon>Actinomycetes</taxon>
        <taxon>Micrococcales</taxon>
        <taxon>Microbacteriaceae</taxon>
        <taxon>Microbacterium</taxon>
    </lineage>
</organism>
<protein>
    <recommendedName>
        <fullName evidence="4">Transposase</fullName>
    </recommendedName>
</protein>
<name>A0ABP5BF07_9MICO</name>
<sequence length="283" mass="30014">MSAAEEAIDAVDAIAVELYALPPEQFTAARNARAAGDRELSGRVKALRKPTVAAWAVNLLAREGQLRDALELAAALREAQDDLDSAELARLSRRRRALVSALATQAVQLAHDRGVTVSGAARDDIQKTVNAAVMDAAAAAAVMSARLVRPLEASGFDAVDVTDAVGGSLPGLPDTPAPTRDDLAERRARKAAEREAREAERAAGEAGRELDKIEALLAKTRERSGLLRERIEDVRADLARLEAEEAKAARETERLDEEFGAAASRARAATKRADAARAAVSAD</sequence>
<evidence type="ECO:0000313" key="3">
    <source>
        <dbReference type="Proteomes" id="UP001499933"/>
    </source>
</evidence>
<accession>A0ABP5BF07</accession>
<keyword evidence="3" id="KW-1185">Reference proteome</keyword>
<reference evidence="3" key="1">
    <citation type="journal article" date="2019" name="Int. J. Syst. Evol. Microbiol.">
        <title>The Global Catalogue of Microorganisms (GCM) 10K type strain sequencing project: providing services to taxonomists for standard genome sequencing and annotation.</title>
        <authorList>
            <consortium name="The Broad Institute Genomics Platform"/>
            <consortium name="The Broad Institute Genome Sequencing Center for Infectious Disease"/>
            <person name="Wu L."/>
            <person name="Ma J."/>
        </authorList>
    </citation>
    <scope>NUCLEOTIDE SEQUENCE [LARGE SCALE GENOMIC DNA]</scope>
    <source>
        <strain evidence="3">JCM 14901</strain>
    </source>
</reference>
<evidence type="ECO:0008006" key="4">
    <source>
        <dbReference type="Google" id="ProtNLM"/>
    </source>
</evidence>
<gene>
    <name evidence="2" type="ORF">GCM10009776_01280</name>
</gene>
<feature type="compositionally biased region" description="Basic and acidic residues" evidence="1">
    <location>
        <begin position="179"/>
        <end position="205"/>
    </location>
</feature>
<dbReference type="Proteomes" id="UP001499933">
    <property type="component" value="Unassembled WGS sequence"/>
</dbReference>
<comment type="caution">
    <text evidence="2">The sequence shown here is derived from an EMBL/GenBank/DDBJ whole genome shotgun (WGS) entry which is preliminary data.</text>
</comment>
<dbReference type="EMBL" id="BAAAOG010000001">
    <property type="protein sequence ID" value="GAA1943283.1"/>
    <property type="molecule type" value="Genomic_DNA"/>
</dbReference>
<evidence type="ECO:0000313" key="2">
    <source>
        <dbReference type="EMBL" id="GAA1943283.1"/>
    </source>
</evidence>
<feature type="region of interest" description="Disordered" evidence="1">
    <location>
        <begin position="166"/>
        <end position="205"/>
    </location>
</feature>
<evidence type="ECO:0000256" key="1">
    <source>
        <dbReference type="SAM" id="MobiDB-lite"/>
    </source>
</evidence>
<dbReference type="RefSeq" id="WP_344090120.1">
    <property type="nucleotide sequence ID" value="NZ_BAAAOG010000001.1"/>
</dbReference>
<proteinExistence type="predicted"/>